<comment type="catalytic activity">
    <reaction evidence="1">
        <text>Hydrolyzes the link between N-acetylmuramoyl residues and L-amino acid residues in certain cell-wall glycopeptides.</text>
        <dbReference type="EC" id="3.5.1.28"/>
    </reaction>
</comment>
<evidence type="ECO:0000313" key="9">
    <source>
        <dbReference type="Proteomes" id="UP001195903"/>
    </source>
</evidence>
<feature type="domain" description="LysM" evidence="7">
    <location>
        <begin position="395"/>
        <end position="438"/>
    </location>
</feature>
<evidence type="ECO:0000256" key="4">
    <source>
        <dbReference type="ARBA" id="ARBA00022801"/>
    </source>
</evidence>
<dbReference type="EC" id="3.5.1.28" evidence="3"/>
<dbReference type="Pfam" id="PF11741">
    <property type="entry name" value="AMIN"/>
    <property type="match status" value="1"/>
</dbReference>
<evidence type="ECO:0000313" key="8">
    <source>
        <dbReference type="EMBL" id="MBT1443846.1"/>
    </source>
</evidence>
<dbReference type="CDD" id="cd02696">
    <property type="entry name" value="MurNAc-LAA"/>
    <property type="match status" value="1"/>
</dbReference>
<keyword evidence="9" id="KW-1185">Reference proteome</keyword>
<comment type="similarity">
    <text evidence="2">Belongs to the N-acetylmuramoyl-L-alanine amidase 3 family.</text>
</comment>
<organism evidence="8 9">
    <name type="scientific">Shewanella jiangmenensis</name>
    <dbReference type="NCBI Taxonomy" id="2837387"/>
    <lineage>
        <taxon>Bacteria</taxon>
        <taxon>Pseudomonadati</taxon>
        <taxon>Pseudomonadota</taxon>
        <taxon>Gammaproteobacteria</taxon>
        <taxon>Alteromonadales</taxon>
        <taxon>Shewanellaceae</taxon>
        <taxon>Shewanella</taxon>
    </lineage>
</organism>
<sequence length="441" mass="47953">MKTNTIRLFAIMALVFAFGASAANKLEGVRIWAAPESTRLVFDLAAKPSYSHSILPSPDRLVVDLADTQSKLALEKVANNSKLVKKLRFSKAPSKGMLRVVIDLNRPVNANLFSLPPTAPYGNRLVVDLEEKTAPSRNVTASAPQSLRDIVVAIDAGHGGDDPGSIGPTGLYEKKIALEIAKRVQAKIDATPGMKAVMTRTGDYFVNLNRRSDLARKHRADLLVSIHADAFTSPNPKGASVWVLSMRRANSEIGRWLEQKEKHSELLGGAGEIIQNADDEQYLAMTLLDMSMDRSMAISHSVANDILRDLGRVTELHKNRPEMASLAVLKSPDIPSILVETGFISNPAEEKLLRNSAHQEKLAKAIHSGVMRYFEANPPGDSMLASRSKSKASSSKHLVQRGESLSGIAARYGVSMSSIRQANNLKSDTVRIGQQLVIPQG</sequence>
<keyword evidence="4 8" id="KW-0378">Hydrolase</keyword>
<name>A0ABS5V224_9GAMM</name>
<dbReference type="PANTHER" id="PTHR30404">
    <property type="entry name" value="N-ACETYLMURAMOYL-L-ALANINE AMIDASE"/>
    <property type="match status" value="1"/>
</dbReference>
<dbReference type="Pfam" id="PF01476">
    <property type="entry name" value="LysM"/>
    <property type="match status" value="1"/>
</dbReference>
<dbReference type="PANTHER" id="PTHR30404:SF6">
    <property type="entry name" value="N-ACETYLMURAMOYL-L-ALANINE AMIDASE AMIB"/>
    <property type="match status" value="1"/>
</dbReference>
<dbReference type="InterPro" id="IPR036779">
    <property type="entry name" value="LysM_dom_sf"/>
</dbReference>
<dbReference type="SMART" id="SM00646">
    <property type="entry name" value="Ami_3"/>
    <property type="match status" value="1"/>
</dbReference>
<dbReference type="InterPro" id="IPR050695">
    <property type="entry name" value="N-acetylmuramoyl_amidase_3"/>
</dbReference>
<dbReference type="InterPro" id="IPR002508">
    <property type="entry name" value="MurNAc-LAA_cat"/>
</dbReference>
<dbReference type="InterPro" id="IPR021731">
    <property type="entry name" value="AMIN_dom"/>
</dbReference>
<dbReference type="Gene3D" id="3.40.630.40">
    <property type="entry name" value="Zn-dependent exopeptidases"/>
    <property type="match status" value="1"/>
</dbReference>
<keyword evidence="5" id="KW-0961">Cell wall biogenesis/degradation</keyword>
<dbReference type="SUPFAM" id="SSF53187">
    <property type="entry name" value="Zn-dependent exopeptidases"/>
    <property type="match status" value="1"/>
</dbReference>
<proteinExistence type="inferred from homology"/>
<comment type="caution">
    <text evidence="8">The sequence shown here is derived from an EMBL/GenBank/DDBJ whole genome shotgun (WGS) entry which is preliminary data.</text>
</comment>
<evidence type="ECO:0000256" key="3">
    <source>
        <dbReference type="ARBA" id="ARBA00011901"/>
    </source>
</evidence>
<accession>A0ABS5V224</accession>
<dbReference type="PROSITE" id="PS51782">
    <property type="entry name" value="LYSM"/>
    <property type="match status" value="1"/>
</dbReference>
<evidence type="ECO:0000259" key="7">
    <source>
        <dbReference type="PROSITE" id="PS51782"/>
    </source>
</evidence>
<dbReference type="RefSeq" id="WP_214506002.1">
    <property type="nucleotide sequence ID" value="NZ_JAHEPS010000001.1"/>
</dbReference>
<dbReference type="Gene3D" id="2.60.40.3500">
    <property type="match status" value="1"/>
</dbReference>
<dbReference type="Proteomes" id="UP001195903">
    <property type="component" value="Unassembled WGS sequence"/>
</dbReference>
<gene>
    <name evidence="8" type="ORF">KJI95_04795</name>
</gene>
<dbReference type="InterPro" id="IPR018392">
    <property type="entry name" value="LysM"/>
</dbReference>
<keyword evidence="6" id="KW-0732">Signal</keyword>
<evidence type="ECO:0000256" key="5">
    <source>
        <dbReference type="ARBA" id="ARBA00023316"/>
    </source>
</evidence>
<dbReference type="Pfam" id="PF01520">
    <property type="entry name" value="Amidase_3"/>
    <property type="match status" value="1"/>
</dbReference>
<dbReference type="CDD" id="cd00118">
    <property type="entry name" value="LysM"/>
    <property type="match status" value="1"/>
</dbReference>
<protein>
    <recommendedName>
        <fullName evidence="3">N-acetylmuramoyl-L-alanine amidase</fullName>
        <ecNumber evidence="3">3.5.1.28</ecNumber>
    </recommendedName>
</protein>
<dbReference type="SUPFAM" id="SSF54106">
    <property type="entry name" value="LysM domain"/>
    <property type="match status" value="1"/>
</dbReference>
<evidence type="ECO:0000256" key="2">
    <source>
        <dbReference type="ARBA" id="ARBA00010860"/>
    </source>
</evidence>
<reference evidence="8 9" key="1">
    <citation type="submission" date="2021-05" db="EMBL/GenBank/DDBJ databases">
        <title>Shewanella sp. JM162201.</title>
        <authorList>
            <person name="Xu S."/>
            <person name="Li A."/>
        </authorList>
    </citation>
    <scope>NUCLEOTIDE SEQUENCE [LARGE SCALE GENOMIC DNA]</scope>
    <source>
        <strain evidence="8 9">JM162201</strain>
    </source>
</reference>
<evidence type="ECO:0000256" key="6">
    <source>
        <dbReference type="SAM" id="SignalP"/>
    </source>
</evidence>
<dbReference type="SMART" id="SM00257">
    <property type="entry name" value="LysM"/>
    <property type="match status" value="1"/>
</dbReference>
<dbReference type="Gene3D" id="3.10.350.10">
    <property type="entry name" value="LysM domain"/>
    <property type="match status" value="1"/>
</dbReference>
<feature type="chain" id="PRO_5046622117" description="N-acetylmuramoyl-L-alanine amidase" evidence="6">
    <location>
        <begin position="23"/>
        <end position="441"/>
    </location>
</feature>
<feature type="signal peptide" evidence="6">
    <location>
        <begin position="1"/>
        <end position="22"/>
    </location>
</feature>
<dbReference type="GO" id="GO:0008745">
    <property type="term" value="F:N-acetylmuramoyl-L-alanine amidase activity"/>
    <property type="evidence" value="ECO:0007669"/>
    <property type="project" value="UniProtKB-EC"/>
</dbReference>
<dbReference type="EMBL" id="JAHEPS010000001">
    <property type="protein sequence ID" value="MBT1443846.1"/>
    <property type="molecule type" value="Genomic_DNA"/>
</dbReference>
<evidence type="ECO:0000256" key="1">
    <source>
        <dbReference type="ARBA" id="ARBA00001561"/>
    </source>
</evidence>